<gene>
    <name evidence="1" type="ORF">FLP23_00255</name>
</gene>
<reference evidence="1 2" key="1">
    <citation type="submission" date="2019-09" db="EMBL/GenBank/DDBJ databases">
        <title>Genome sequencing of strain KACC 19322.</title>
        <authorList>
            <person name="Heo J."/>
            <person name="Kim S.-J."/>
            <person name="Kim J.-S."/>
            <person name="Hong S.-B."/>
            <person name="Kwon S.-W."/>
        </authorList>
    </citation>
    <scope>NUCLEOTIDE SEQUENCE [LARGE SCALE GENOMIC DNA]</scope>
    <source>
        <strain evidence="1 2">KACC 19322</strain>
    </source>
</reference>
<accession>A0A5C1Y4A8</accession>
<dbReference type="EMBL" id="CP043504">
    <property type="protein sequence ID" value="QEO08596.1"/>
    <property type="molecule type" value="Genomic_DNA"/>
</dbReference>
<dbReference type="RefSeq" id="WP_149324029.1">
    <property type="nucleotide sequence ID" value="NZ_CP043504.1"/>
</dbReference>
<evidence type="ECO:0000313" key="2">
    <source>
        <dbReference type="Proteomes" id="UP000322159"/>
    </source>
</evidence>
<proteinExistence type="predicted"/>
<name>A0A5C1Y4A8_9MICO</name>
<evidence type="ECO:0000313" key="1">
    <source>
        <dbReference type="EMBL" id="QEO08596.1"/>
    </source>
</evidence>
<sequence>MWKQLSYTFTATGPGASLVYDARGNTTRLADQTLAHDISDRYTGTVLDAGTIIEYLRDAADRVVQRTVKAGPTGIRPRR</sequence>
<organism evidence="1 2">
    <name type="scientific">Protaetiibacter larvae</name>
    <dbReference type="NCBI Taxonomy" id="2592654"/>
    <lineage>
        <taxon>Bacteria</taxon>
        <taxon>Bacillati</taxon>
        <taxon>Actinomycetota</taxon>
        <taxon>Actinomycetes</taxon>
        <taxon>Micrococcales</taxon>
        <taxon>Microbacteriaceae</taxon>
        <taxon>Protaetiibacter</taxon>
    </lineage>
</organism>
<dbReference type="AlphaFoldDB" id="A0A5C1Y4A8"/>
<dbReference type="Proteomes" id="UP000322159">
    <property type="component" value="Chromosome"/>
</dbReference>
<protein>
    <submittedName>
        <fullName evidence="1">Uncharacterized protein</fullName>
    </submittedName>
</protein>
<dbReference type="KEGG" id="lyk:FLP23_00255"/>
<dbReference type="OrthoDB" id="3751446at2"/>
<keyword evidence="2" id="KW-1185">Reference proteome</keyword>